<reference evidence="2" key="1">
    <citation type="journal article" date="2023" name="Nat. Plants">
        <title>Single-cell RNA sequencing provides a high-resolution roadmap for understanding the multicellular compartmentation of specialized metabolism.</title>
        <authorList>
            <person name="Sun S."/>
            <person name="Shen X."/>
            <person name="Li Y."/>
            <person name="Li Y."/>
            <person name="Wang S."/>
            <person name="Li R."/>
            <person name="Zhang H."/>
            <person name="Shen G."/>
            <person name="Guo B."/>
            <person name="Wei J."/>
            <person name="Xu J."/>
            <person name="St-Pierre B."/>
            <person name="Chen S."/>
            <person name="Sun C."/>
        </authorList>
    </citation>
    <scope>NUCLEOTIDE SEQUENCE [LARGE SCALE GENOMIC DNA]</scope>
</reference>
<organism evidence="1 2">
    <name type="scientific">Catharanthus roseus</name>
    <name type="common">Madagascar periwinkle</name>
    <name type="synonym">Vinca rosea</name>
    <dbReference type="NCBI Taxonomy" id="4058"/>
    <lineage>
        <taxon>Eukaryota</taxon>
        <taxon>Viridiplantae</taxon>
        <taxon>Streptophyta</taxon>
        <taxon>Embryophyta</taxon>
        <taxon>Tracheophyta</taxon>
        <taxon>Spermatophyta</taxon>
        <taxon>Magnoliopsida</taxon>
        <taxon>eudicotyledons</taxon>
        <taxon>Gunneridae</taxon>
        <taxon>Pentapetalae</taxon>
        <taxon>asterids</taxon>
        <taxon>lamiids</taxon>
        <taxon>Gentianales</taxon>
        <taxon>Apocynaceae</taxon>
        <taxon>Rauvolfioideae</taxon>
        <taxon>Vinceae</taxon>
        <taxon>Catharanthinae</taxon>
        <taxon>Catharanthus</taxon>
    </lineage>
</organism>
<keyword evidence="2" id="KW-1185">Reference proteome</keyword>
<evidence type="ECO:0000313" key="1">
    <source>
        <dbReference type="EMBL" id="KAI5665718.1"/>
    </source>
</evidence>
<accession>A0ACC0B0B1</accession>
<proteinExistence type="predicted"/>
<comment type="caution">
    <text evidence="1">The sequence shown here is derived from an EMBL/GenBank/DDBJ whole genome shotgun (WGS) entry which is preliminary data.</text>
</comment>
<gene>
    <name evidence="1" type="ORF">M9H77_15571</name>
</gene>
<dbReference type="EMBL" id="CM044704">
    <property type="protein sequence ID" value="KAI5665718.1"/>
    <property type="molecule type" value="Genomic_DNA"/>
</dbReference>
<evidence type="ECO:0000313" key="2">
    <source>
        <dbReference type="Proteomes" id="UP001060085"/>
    </source>
</evidence>
<sequence>MSHHPEHHKHAVKGSEVFVGGLPQTTTESKIREVFSHCGDIVEIRLIKDQKGCVKGFCFVRFATKEAADKALKEKNGIVLDGKKIGVLPSTEQNTLYLGNLNKGWSAVEFEGIVRQVFPDVVSVDLAMPLSSGGPGHKQRNRGFAFVKFSSHAAAARAHRVGSKPDFTLGGKLHPTVQWAEEETDVDPTVLAKIKIAFIRNLPTSTDENYLKKLFEPFGMIEKVVLWKRGSSSVCFVHFRERSDLDNAIKEMNEKMVQGPNGGPTYKLVVEVARPMEKSKKRSREDSESKVPDKIPNHLPEIRPDVYSSGPVSLGLMSFAQKEVYDDPYEAAILALPENIKKRLLQILRLGIATRFDIDIQSLNSLKELPESTAISVLDQFMLSGGDSRDKRSYLAGLISRHQVDKMEVSRFAGSLSRVADIGKRDSGLYSFLNRVDVDSTLPSFTTRVSLPAVDSVASPSGLPLPSYTTRVGLPAIDSVASPSGLPFTSFTTRVKLPAVDSVAPSSGFPFSRPGGYISRYSGLIPDSTLSNQEPLGRTREMKERGSSPLPSTSTSSIPYERLNLSPVKFRRSQPQLRSDASPQMGASIESRPARPQMRFDPFTGQPYKFDPFTGEPIIPDDLPRRS</sequence>
<name>A0ACC0B0B1_CATRO</name>
<dbReference type="Proteomes" id="UP001060085">
    <property type="component" value="Linkage Group LG04"/>
</dbReference>
<protein>
    <submittedName>
        <fullName evidence="1">Uncharacterized protein</fullName>
    </submittedName>
</protein>